<feature type="binding site" description="axial binding residue" evidence="9">
    <location>
        <position position="125"/>
    </location>
    <ligand>
        <name>heme b</name>
        <dbReference type="ChEBI" id="CHEBI:60344"/>
    </ligand>
    <ligandPart>
        <name>Fe</name>
        <dbReference type="ChEBI" id="CHEBI:18248"/>
    </ligandPart>
</feature>
<evidence type="ECO:0000256" key="3">
    <source>
        <dbReference type="ARBA" id="ARBA00022559"/>
    </source>
</evidence>
<feature type="disulfide bond" evidence="10">
    <location>
        <begin position="52"/>
        <end position="242"/>
    </location>
</feature>
<feature type="binding site" evidence="9">
    <location>
        <position position="1"/>
    </location>
    <ligand>
        <name>Ca(2+)</name>
        <dbReference type="ChEBI" id="CHEBI:29108"/>
        <label>1</label>
    </ligand>
</feature>
<feature type="non-terminal residue" evidence="13">
    <location>
        <position position="1"/>
    </location>
</feature>
<dbReference type="SUPFAM" id="SSF48113">
    <property type="entry name" value="Heme-dependent peroxidases"/>
    <property type="match status" value="1"/>
</dbReference>
<dbReference type="EMBL" id="CAMGYJ010000008">
    <property type="protein sequence ID" value="CAI0466952.1"/>
    <property type="molecule type" value="Genomic_DNA"/>
</dbReference>
<keyword evidence="14" id="KW-1185">Reference proteome</keyword>
<dbReference type="GO" id="GO:0140825">
    <property type="term" value="F:lactoperoxidase activity"/>
    <property type="evidence" value="ECO:0007669"/>
    <property type="project" value="UniProtKB-EC"/>
</dbReference>
<comment type="cofactor">
    <cofactor evidence="9">
        <name>Ca(2+)</name>
        <dbReference type="ChEBI" id="CHEBI:29108"/>
    </cofactor>
    <text evidence="9">Binds 2 calcium ions per subunit.</text>
</comment>
<gene>
    <name evidence="13" type="ORF">LITE_LOCUS37254</name>
</gene>
<comment type="catalytic activity">
    <reaction evidence="1">
        <text>2 a phenolic donor + H2O2 = 2 a phenolic radical donor + 2 H2O</text>
        <dbReference type="Rhea" id="RHEA:56136"/>
        <dbReference type="ChEBI" id="CHEBI:15377"/>
        <dbReference type="ChEBI" id="CHEBI:16240"/>
        <dbReference type="ChEBI" id="CHEBI:139520"/>
        <dbReference type="ChEBI" id="CHEBI:139521"/>
        <dbReference type="EC" id="1.11.1.7"/>
    </reaction>
</comment>
<dbReference type="GO" id="GO:0020037">
    <property type="term" value="F:heme binding"/>
    <property type="evidence" value="ECO:0007669"/>
    <property type="project" value="InterPro"/>
</dbReference>
<dbReference type="PANTHER" id="PTHR31517">
    <property type="match status" value="1"/>
</dbReference>
<proteinExistence type="inferred from homology"/>
<keyword evidence="5 9" id="KW-0479">Metal-binding</keyword>
<name>A0AAV0P8J4_9ROSI</name>
<feature type="binding site" evidence="9">
    <location>
        <position position="167"/>
    </location>
    <ligand>
        <name>Ca(2+)</name>
        <dbReference type="ChEBI" id="CHEBI:29108"/>
        <label>2</label>
    </ligand>
</feature>
<accession>A0AAV0P8J4</accession>
<evidence type="ECO:0000256" key="6">
    <source>
        <dbReference type="ARBA" id="ARBA00023002"/>
    </source>
</evidence>
<evidence type="ECO:0000256" key="5">
    <source>
        <dbReference type="ARBA" id="ARBA00022723"/>
    </source>
</evidence>
<evidence type="ECO:0000256" key="9">
    <source>
        <dbReference type="PIRSR" id="PIRSR600823-3"/>
    </source>
</evidence>
<keyword evidence="10" id="KW-1015">Disulfide bond</keyword>
<feature type="binding site" evidence="9">
    <location>
        <position position="5"/>
    </location>
    <ligand>
        <name>Ca(2+)</name>
        <dbReference type="ChEBI" id="CHEBI:29108"/>
        <label>1</label>
    </ligand>
</feature>
<dbReference type="EC" id="1.11.1.7" evidence="2"/>
<evidence type="ECO:0000256" key="11">
    <source>
        <dbReference type="RuleBase" id="RU004241"/>
    </source>
</evidence>
<dbReference type="Pfam" id="PF00141">
    <property type="entry name" value="peroxidase"/>
    <property type="match status" value="1"/>
</dbReference>
<evidence type="ECO:0000256" key="4">
    <source>
        <dbReference type="ARBA" id="ARBA00022617"/>
    </source>
</evidence>
<organism evidence="13 14">
    <name type="scientific">Linum tenue</name>
    <dbReference type="NCBI Taxonomy" id="586396"/>
    <lineage>
        <taxon>Eukaryota</taxon>
        <taxon>Viridiplantae</taxon>
        <taxon>Streptophyta</taxon>
        <taxon>Embryophyta</taxon>
        <taxon>Tracheophyta</taxon>
        <taxon>Spermatophyta</taxon>
        <taxon>Magnoliopsida</taxon>
        <taxon>eudicotyledons</taxon>
        <taxon>Gunneridae</taxon>
        <taxon>Pentapetalae</taxon>
        <taxon>rosids</taxon>
        <taxon>fabids</taxon>
        <taxon>Malpighiales</taxon>
        <taxon>Linaceae</taxon>
        <taxon>Linum</taxon>
    </lineage>
</organism>
<keyword evidence="9" id="KW-0106">Calcium</keyword>
<evidence type="ECO:0000259" key="12">
    <source>
        <dbReference type="PROSITE" id="PS50873"/>
    </source>
</evidence>
<keyword evidence="7 9" id="KW-0408">Iron</keyword>
<comment type="cofactor">
    <cofactor evidence="9">
        <name>heme b</name>
        <dbReference type="ChEBI" id="CHEBI:60344"/>
    </cofactor>
    <text evidence="9">Binds 1 heme b (iron(II)-protoporphyrin IX) group per subunit.</text>
</comment>
<feature type="binding site" evidence="9">
    <location>
        <position position="3"/>
    </location>
    <ligand>
        <name>Ca(2+)</name>
        <dbReference type="ChEBI" id="CHEBI:29108"/>
        <label>1</label>
    </ligand>
</feature>
<sequence>GCDASIHIDSGNGSYLYQTEMASSKNFEIRKREVIGFLKSIVEIVCPESVSCADLIVLAAREAVALSGGPWISLPLGRKDSPLPASYELADALLPSPAIGVDGMLKLFGRIGLTVEESVAIMGSHSLGVTHCANIPTRETGSGSICQPPGGSLLSSSLSNSSFVQNDPTAVVFDNEYYVGAMLGRGVLRVDEEMAKEERTARFVGGFAADQGEFFRAFGSAFVKLAGKGVLTGRQGMVRKECDLVGN</sequence>
<evidence type="ECO:0000256" key="8">
    <source>
        <dbReference type="PIRSR" id="PIRSR600823-2"/>
    </source>
</evidence>
<dbReference type="PROSITE" id="PS50873">
    <property type="entry name" value="PEROXIDASE_4"/>
    <property type="match status" value="1"/>
</dbReference>
<dbReference type="Gene3D" id="1.10.520.10">
    <property type="match status" value="1"/>
</dbReference>
<dbReference type="PANTHER" id="PTHR31517:SF81">
    <property type="entry name" value="PEROXIDASE"/>
    <property type="match status" value="1"/>
</dbReference>
<dbReference type="GO" id="GO:0046872">
    <property type="term" value="F:metal ion binding"/>
    <property type="evidence" value="ECO:0007669"/>
    <property type="project" value="UniProtKB-KW"/>
</dbReference>
<feature type="domain" description="Plant heme peroxidase family profile" evidence="12">
    <location>
        <begin position="1"/>
        <end position="246"/>
    </location>
</feature>
<dbReference type="Proteomes" id="UP001154282">
    <property type="component" value="Unassembled WGS sequence"/>
</dbReference>
<protein>
    <recommendedName>
        <fullName evidence="2">peroxidase</fullName>
        <ecNumber evidence="2">1.11.1.7</ecNumber>
    </recommendedName>
</protein>
<keyword evidence="4" id="KW-0349">Heme</keyword>
<dbReference type="GO" id="GO:0006979">
    <property type="term" value="P:response to oxidative stress"/>
    <property type="evidence" value="ECO:0007669"/>
    <property type="project" value="InterPro"/>
</dbReference>
<feature type="binding site" evidence="9">
    <location>
        <position position="174"/>
    </location>
    <ligand>
        <name>Ca(2+)</name>
        <dbReference type="ChEBI" id="CHEBI:29108"/>
        <label>2</label>
    </ligand>
</feature>
<dbReference type="InterPro" id="IPR000823">
    <property type="entry name" value="Peroxidase_pln"/>
</dbReference>
<comment type="caution">
    <text evidence="13">The sequence shown here is derived from an EMBL/GenBank/DDBJ whole genome shotgun (WGS) entry which is preliminary data.</text>
</comment>
<evidence type="ECO:0000256" key="1">
    <source>
        <dbReference type="ARBA" id="ARBA00000189"/>
    </source>
</evidence>
<dbReference type="InterPro" id="IPR010255">
    <property type="entry name" value="Haem_peroxidase_sf"/>
</dbReference>
<feature type="binding site" evidence="8">
    <location>
        <position position="95"/>
    </location>
    <ligand>
        <name>substrate</name>
    </ligand>
</feature>
<evidence type="ECO:0000313" key="13">
    <source>
        <dbReference type="EMBL" id="CAI0466952.1"/>
    </source>
</evidence>
<dbReference type="PRINTS" id="PR00458">
    <property type="entry name" value="PEROXIDASE"/>
</dbReference>
<evidence type="ECO:0000313" key="14">
    <source>
        <dbReference type="Proteomes" id="UP001154282"/>
    </source>
</evidence>
<dbReference type="InterPro" id="IPR002016">
    <property type="entry name" value="Haem_peroxidase"/>
</dbReference>
<feature type="binding site" evidence="9">
    <location>
        <position position="20"/>
    </location>
    <ligand>
        <name>Ca(2+)</name>
        <dbReference type="ChEBI" id="CHEBI:29108"/>
        <label>1</label>
    </ligand>
</feature>
<evidence type="ECO:0000256" key="7">
    <source>
        <dbReference type="ARBA" id="ARBA00023004"/>
    </source>
</evidence>
<dbReference type="AlphaFoldDB" id="A0AAV0P8J4"/>
<dbReference type="Gene3D" id="1.10.420.10">
    <property type="entry name" value="Peroxidase, domain 2"/>
    <property type="match status" value="1"/>
</dbReference>
<keyword evidence="3" id="KW-0575">Peroxidase</keyword>
<evidence type="ECO:0000256" key="10">
    <source>
        <dbReference type="PIRSR" id="PIRSR600823-5"/>
    </source>
</evidence>
<keyword evidence="6" id="KW-0560">Oxidoreductase</keyword>
<comment type="similarity">
    <text evidence="11">Belongs to the peroxidase family.</text>
</comment>
<reference evidence="13" key="1">
    <citation type="submission" date="2022-08" db="EMBL/GenBank/DDBJ databases">
        <authorList>
            <person name="Gutierrez-Valencia J."/>
        </authorList>
    </citation>
    <scope>NUCLEOTIDE SEQUENCE</scope>
</reference>
<evidence type="ECO:0000256" key="2">
    <source>
        <dbReference type="ARBA" id="ARBA00012313"/>
    </source>
</evidence>
<dbReference type="PRINTS" id="PR00461">
    <property type="entry name" value="PLPEROXIDASE"/>
</dbReference>